<reference evidence="3 4" key="1">
    <citation type="submission" date="2021-01" db="EMBL/GenBank/DDBJ databases">
        <title>Genomic Encyclopedia of Type Strains, Phase IV (KMG-IV): sequencing the most valuable type-strain genomes for metagenomic binning, comparative biology and taxonomic classification.</title>
        <authorList>
            <person name="Goeker M."/>
        </authorList>
    </citation>
    <scope>NUCLEOTIDE SEQUENCE [LARGE SCALE GENOMIC DNA]</scope>
    <source>
        <strain evidence="3 4">DSM 24436</strain>
    </source>
</reference>
<evidence type="ECO:0000313" key="3">
    <source>
        <dbReference type="EMBL" id="MBM7562925.1"/>
    </source>
</evidence>
<dbReference type="Gene3D" id="3.30.370.10">
    <property type="entry name" value="Barstar-like"/>
    <property type="match status" value="1"/>
</dbReference>
<dbReference type="InterPro" id="IPR000468">
    <property type="entry name" value="Barstar"/>
</dbReference>
<sequence length="96" mass="10900">MKKVYIEGGQSVTKADLHLQIKNKMGFPDHYGQNLDALYDVLSTWDIPVEICVLNPSKLIHNLGKYAEDFLKTIEEAGEVNWKVKLSTEEAAYEIC</sequence>
<evidence type="ECO:0000259" key="2">
    <source>
        <dbReference type="Pfam" id="PF01337"/>
    </source>
</evidence>
<comment type="caution">
    <text evidence="3">The sequence shown here is derived from an EMBL/GenBank/DDBJ whole genome shotgun (WGS) entry which is preliminary data.</text>
</comment>
<accession>A0ABS2MU97</accession>
<evidence type="ECO:0000256" key="1">
    <source>
        <dbReference type="ARBA" id="ARBA00006845"/>
    </source>
</evidence>
<dbReference type="Pfam" id="PF01337">
    <property type="entry name" value="Barstar"/>
    <property type="match status" value="1"/>
</dbReference>
<dbReference type="EMBL" id="JAFBDT010000038">
    <property type="protein sequence ID" value="MBM7562925.1"/>
    <property type="molecule type" value="Genomic_DNA"/>
</dbReference>
<comment type="similarity">
    <text evidence="1">Belongs to the barstar family.</text>
</comment>
<dbReference type="Proteomes" id="UP000767854">
    <property type="component" value="Unassembled WGS sequence"/>
</dbReference>
<keyword evidence="4" id="KW-1185">Reference proteome</keyword>
<name>A0ABS2MU97_9FIRM</name>
<evidence type="ECO:0000313" key="4">
    <source>
        <dbReference type="Proteomes" id="UP000767854"/>
    </source>
</evidence>
<dbReference type="RefSeq" id="WP_204665351.1">
    <property type="nucleotide sequence ID" value="NZ_JAFBDT010000038.1"/>
</dbReference>
<organism evidence="3 4">
    <name type="scientific">Fusibacter tunisiensis</name>
    <dbReference type="NCBI Taxonomy" id="1008308"/>
    <lineage>
        <taxon>Bacteria</taxon>
        <taxon>Bacillati</taxon>
        <taxon>Bacillota</taxon>
        <taxon>Clostridia</taxon>
        <taxon>Eubacteriales</taxon>
        <taxon>Eubacteriales Family XII. Incertae Sedis</taxon>
        <taxon>Fusibacter</taxon>
    </lineage>
</organism>
<gene>
    <name evidence="3" type="ORF">JOC49_002498</name>
</gene>
<protein>
    <submittedName>
        <fullName evidence="3">Ribonuclease inhibitor</fullName>
    </submittedName>
</protein>
<dbReference type="SUPFAM" id="SSF52038">
    <property type="entry name" value="Barstar-related"/>
    <property type="match status" value="1"/>
</dbReference>
<proteinExistence type="inferred from homology"/>
<feature type="domain" description="Barstar (barnase inhibitor)" evidence="2">
    <location>
        <begin position="1"/>
        <end position="79"/>
    </location>
</feature>
<dbReference type="InterPro" id="IPR035905">
    <property type="entry name" value="Barstar-like_sf"/>
</dbReference>